<dbReference type="OrthoDB" id="10539140at2759"/>
<dbReference type="Proteomes" id="UP000016932">
    <property type="component" value="Unassembled WGS sequence"/>
</dbReference>
<evidence type="ECO:0000313" key="1">
    <source>
        <dbReference type="EMBL" id="EME85072.1"/>
    </source>
</evidence>
<evidence type="ECO:0000313" key="2">
    <source>
        <dbReference type="Proteomes" id="UP000016932"/>
    </source>
</evidence>
<keyword evidence="2" id="KW-1185">Reference proteome</keyword>
<reference evidence="1 2" key="1">
    <citation type="journal article" date="2012" name="PLoS Pathog.">
        <title>Diverse lifestyles and strategies of plant pathogenesis encoded in the genomes of eighteen Dothideomycetes fungi.</title>
        <authorList>
            <person name="Ohm R.A."/>
            <person name="Feau N."/>
            <person name="Henrissat B."/>
            <person name="Schoch C.L."/>
            <person name="Horwitz B.A."/>
            <person name="Barry K.W."/>
            <person name="Condon B.J."/>
            <person name="Copeland A.C."/>
            <person name="Dhillon B."/>
            <person name="Glaser F."/>
            <person name="Hesse C.N."/>
            <person name="Kosti I."/>
            <person name="LaButti K."/>
            <person name="Lindquist E.A."/>
            <person name="Lucas S."/>
            <person name="Salamov A.A."/>
            <person name="Bradshaw R.E."/>
            <person name="Ciuffetti L."/>
            <person name="Hamelin R.C."/>
            <person name="Kema G.H.J."/>
            <person name="Lawrence C."/>
            <person name="Scott J.A."/>
            <person name="Spatafora J.W."/>
            <person name="Turgeon B.G."/>
            <person name="de Wit P.J.G.M."/>
            <person name="Zhong S."/>
            <person name="Goodwin S.B."/>
            <person name="Grigoriev I.V."/>
        </authorList>
    </citation>
    <scope>NUCLEOTIDE SEQUENCE [LARGE SCALE GENOMIC DNA]</scope>
    <source>
        <strain evidence="1 2">CIRAD86</strain>
    </source>
</reference>
<dbReference type="AlphaFoldDB" id="M3B6V6"/>
<dbReference type="HOGENOM" id="CLU_743063_0_0_1"/>
<name>M3B6V6_PSEFD</name>
<dbReference type="VEuPathDB" id="FungiDB:MYCFIDRAFT_207480"/>
<sequence>MCIVSSSLQAQCTRKQVKQDSFQSPSNRSINRTATSVISGAERGTRSQCQHRNLSRVFSFLHSPCFLRIQDLKTSFTSLYEITMATEEHGRPVANNAPELVELRSPVNALPNAIAGYRTADRAFERSRIMLLPYYAPFTSKKERGRTALRPVTFRDPRVRSSIQHWTGTRWHLCTANRNSQKGGSIRIQPCMQQPNARRRIATSAMYFEPIIHINGCKTDPRPDPDARKMSTQPAGIALFDVICLDDLPPEGQQCAKIMRGYDLMLDWSHSMSACTGSRIRDEMFDAKHATTSQNRALSGALGHQKNLFKYGPHCKRCTRDRKVHARVEYVPASRCAFDGLMRNPLGFFDGPEPGLMQTTSRSSNAGVAVPIT</sequence>
<gene>
    <name evidence="1" type="ORF">MYCFIDRAFT_207480</name>
</gene>
<protein>
    <submittedName>
        <fullName evidence="1">Uncharacterized protein</fullName>
    </submittedName>
</protein>
<proteinExistence type="predicted"/>
<organism evidence="1 2">
    <name type="scientific">Pseudocercospora fijiensis (strain CIRAD86)</name>
    <name type="common">Black leaf streak disease fungus</name>
    <name type="synonym">Mycosphaerella fijiensis</name>
    <dbReference type="NCBI Taxonomy" id="383855"/>
    <lineage>
        <taxon>Eukaryota</taxon>
        <taxon>Fungi</taxon>
        <taxon>Dikarya</taxon>
        <taxon>Ascomycota</taxon>
        <taxon>Pezizomycotina</taxon>
        <taxon>Dothideomycetes</taxon>
        <taxon>Dothideomycetidae</taxon>
        <taxon>Mycosphaerellales</taxon>
        <taxon>Mycosphaerellaceae</taxon>
        <taxon>Pseudocercospora</taxon>
    </lineage>
</organism>
<dbReference type="EMBL" id="KB446557">
    <property type="protein sequence ID" value="EME85072.1"/>
    <property type="molecule type" value="Genomic_DNA"/>
</dbReference>
<dbReference type="KEGG" id="pfj:MYCFIDRAFT_207480"/>
<accession>M3B6V6</accession>
<dbReference type="RefSeq" id="XP_007925561.1">
    <property type="nucleotide sequence ID" value="XM_007927370.1"/>
</dbReference>
<feature type="non-terminal residue" evidence="1">
    <location>
        <position position="373"/>
    </location>
</feature>
<dbReference type="GeneID" id="19336597"/>